<dbReference type="SUPFAM" id="SSF47203">
    <property type="entry name" value="Acyl-CoA dehydrogenase C-terminal domain-like"/>
    <property type="match status" value="1"/>
</dbReference>
<dbReference type="PANTHER" id="PTHR43884:SF20">
    <property type="entry name" value="ACYL-COA DEHYDROGENASE FADE28"/>
    <property type="match status" value="1"/>
</dbReference>
<keyword evidence="3" id="KW-0560">Oxidoreductase</keyword>
<evidence type="ECO:0000313" key="5">
    <source>
        <dbReference type="EMBL" id="MBO1901439.1"/>
    </source>
</evidence>
<sequence length="299" mass="31502">MSVLMNTQTSEIGELAAETLAEILTKATEGVSITAYAEGSPLLEWGAIGESGWDLVGVVEEGEGATLRDLTAVAQVWGARLVPLPFIETVLAKRHSEAARAVEGPVTLALPTSTAPSGTGYIPFGRVEGISLALDLDRGEGGVTGVPTVGVAERLDLGAQGSEAAVLSRLSETAGLEVAVVYAASAVGAARRLLDLGIDFAKDRQQFGRPIGSFQAVKHQLADAMMAVQEADTAVINASLVRPEALRASHFAVRRAVDVAEIVMQVHGGLGFTWEMGLHFYLRHMLKAREIIEGIRDHG</sequence>
<evidence type="ECO:0000256" key="3">
    <source>
        <dbReference type="ARBA" id="ARBA00023002"/>
    </source>
</evidence>
<reference evidence="5" key="1">
    <citation type="submission" date="2021-03" db="EMBL/GenBank/DDBJ databases">
        <title>Leucobacter chromiisoli sp. nov., isolated from chromium-containing soil of chemical plant.</title>
        <authorList>
            <person name="Xu Z."/>
        </authorList>
    </citation>
    <scope>NUCLEOTIDE SEQUENCE</scope>
    <source>
        <strain evidence="5">S27</strain>
    </source>
</reference>
<dbReference type="RefSeq" id="WP_208097027.1">
    <property type="nucleotide sequence ID" value="NZ_JAGDYM010000005.1"/>
</dbReference>
<dbReference type="Gene3D" id="1.20.140.10">
    <property type="entry name" value="Butyryl-CoA Dehydrogenase, subunit A, domain 3"/>
    <property type="match status" value="1"/>
</dbReference>
<gene>
    <name evidence="5" type="ORF">J4H92_05690</name>
</gene>
<dbReference type="Pfam" id="PF00441">
    <property type="entry name" value="Acyl-CoA_dh_1"/>
    <property type="match status" value="1"/>
</dbReference>
<name>A0A939MIB0_9MICO</name>
<dbReference type="GO" id="GO:0003995">
    <property type="term" value="F:acyl-CoA dehydrogenase activity"/>
    <property type="evidence" value="ECO:0007669"/>
    <property type="project" value="TreeGrafter"/>
</dbReference>
<proteinExistence type="predicted"/>
<evidence type="ECO:0000256" key="1">
    <source>
        <dbReference type="ARBA" id="ARBA00022630"/>
    </source>
</evidence>
<keyword evidence="1" id="KW-0285">Flavoprotein</keyword>
<organism evidence="5 6">
    <name type="scientific">Leucobacter weissii</name>
    <dbReference type="NCBI Taxonomy" id="1983706"/>
    <lineage>
        <taxon>Bacteria</taxon>
        <taxon>Bacillati</taxon>
        <taxon>Actinomycetota</taxon>
        <taxon>Actinomycetes</taxon>
        <taxon>Micrococcales</taxon>
        <taxon>Microbacteriaceae</taxon>
        <taxon>Leucobacter</taxon>
    </lineage>
</organism>
<dbReference type="AlphaFoldDB" id="A0A939MIB0"/>
<evidence type="ECO:0000256" key="2">
    <source>
        <dbReference type="ARBA" id="ARBA00022827"/>
    </source>
</evidence>
<dbReference type="InterPro" id="IPR036250">
    <property type="entry name" value="AcylCo_DH-like_C"/>
</dbReference>
<dbReference type="PANTHER" id="PTHR43884">
    <property type="entry name" value="ACYL-COA DEHYDROGENASE"/>
    <property type="match status" value="1"/>
</dbReference>
<evidence type="ECO:0000259" key="4">
    <source>
        <dbReference type="Pfam" id="PF00441"/>
    </source>
</evidence>
<evidence type="ECO:0000313" key="6">
    <source>
        <dbReference type="Proteomes" id="UP000664382"/>
    </source>
</evidence>
<dbReference type="Proteomes" id="UP000664382">
    <property type="component" value="Unassembled WGS sequence"/>
</dbReference>
<accession>A0A939MIB0</accession>
<dbReference type="EMBL" id="JAGDYM010000005">
    <property type="protein sequence ID" value="MBO1901439.1"/>
    <property type="molecule type" value="Genomic_DNA"/>
</dbReference>
<protein>
    <recommendedName>
        <fullName evidence="4">Acyl-CoA dehydrogenase/oxidase C-terminal domain-containing protein</fullName>
    </recommendedName>
</protein>
<keyword evidence="6" id="KW-1185">Reference proteome</keyword>
<feature type="domain" description="Acyl-CoA dehydrogenase/oxidase C-terminal" evidence="4">
    <location>
        <begin position="181"/>
        <end position="294"/>
    </location>
</feature>
<keyword evidence="2" id="KW-0274">FAD</keyword>
<dbReference type="InterPro" id="IPR009075">
    <property type="entry name" value="AcylCo_DH/oxidase_C"/>
</dbReference>
<comment type="caution">
    <text evidence="5">The sequence shown here is derived from an EMBL/GenBank/DDBJ whole genome shotgun (WGS) entry which is preliminary data.</text>
</comment>